<dbReference type="InterPro" id="IPR036397">
    <property type="entry name" value="RNaseH_sf"/>
</dbReference>
<dbReference type="InterPro" id="IPR012337">
    <property type="entry name" value="RNaseH-like_sf"/>
</dbReference>
<dbReference type="Gene3D" id="3.30.420.10">
    <property type="entry name" value="Ribonuclease H-like superfamily/Ribonuclease H"/>
    <property type="match status" value="1"/>
</dbReference>
<dbReference type="GO" id="GO:0003676">
    <property type="term" value="F:nucleic acid binding"/>
    <property type="evidence" value="ECO:0007669"/>
    <property type="project" value="InterPro"/>
</dbReference>
<evidence type="ECO:0000259" key="1">
    <source>
        <dbReference type="PROSITE" id="PS50879"/>
    </source>
</evidence>
<gene>
    <name evidence="2" type="ORF">O181_040687</name>
</gene>
<comment type="caution">
    <text evidence="2">The sequence shown here is derived from an EMBL/GenBank/DDBJ whole genome shotgun (WGS) entry which is preliminary data.</text>
</comment>
<reference evidence="2" key="1">
    <citation type="submission" date="2021-03" db="EMBL/GenBank/DDBJ databases">
        <title>Draft genome sequence of rust myrtle Austropuccinia psidii MF-1, a brazilian biotype.</title>
        <authorList>
            <person name="Quecine M.C."/>
            <person name="Pachon D.M.R."/>
            <person name="Bonatelli M.L."/>
            <person name="Correr F.H."/>
            <person name="Franceschini L.M."/>
            <person name="Leite T.F."/>
            <person name="Margarido G.R.A."/>
            <person name="Almeida C.A."/>
            <person name="Ferrarezi J.A."/>
            <person name="Labate C.A."/>
        </authorList>
    </citation>
    <scope>NUCLEOTIDE SEQUENCE</scope>
    <source>
        <strain evidence="2">MF-1</strain>
    </source>
</reference>
<organism evidence="2 3">
    <name type="scientific">Austropuccinia psidii MF-1</name>
    <dbReference type="NCBI Taxonomy" id="1389203"/>
    <lineage>
        <taxon>Eukaryota</taxon>
        <taxon>Fungi</taxon>
        <taxon>Dikarya</taxon>
        <taxon>Basidiomycota</taxon>
        <taxon>Pucciniomycotina</taxon>
        <taxon>Pucciniomycetes</taxon>
        <taxon>Pucciniales</taxon>
        <taxon>Sphaerophragmiaceae</taxon>
        <taxon>Austropuccinia</taxon>
    </lineage>
</organism>
<evidence type="ECO:0000313" key="2">
    <source>
        <dbReference type="EMBL" id="MBW0500972.1"/>
    </source>
</evidence>
<dbReference type="AlphaFoldDB" id="A0A9Q3DJB9"/>
<dbReference type="Proteomes" id="UP000765509">
    <property type="component" value="Unassembled WGS sequence"/>
</dbReference>
<evidence type="ECO:0000313" key="3">
    <source>
        <dbReference type="Proteomes" id="UP000765509"/>
    </source>
</evidence>
<accession>A0A9Q3DJB9</accession>
<dbReference type="EMBL" id="AVOT02016086">
    <property type="protein sequence ID" value="MBW0500972.1"/>
    <property type="molecule type" value="Genomic_DNA"/>
</dbReference>
<feature type="domain" description="RNase H type-1" evidence="1">
    <location>
        <begin position="82"/>
        <end position="221"/>
    </location>
</feature>
<dbReference type="GO" id="GO:0004523">
    <property type="term" value="F:RNA-DNA hybrid ribonuclease activity"/>
    <property type="evidence" value="ECO:0007669"/>
    <property type="project" value="InterPro"/>
</dbReference>
<dbReference type="PROSITE" id="PS50879">
    <property type="entry name" value="RNASE_H_1"/>
    <property type="match status" value="1"/>
</dbReference>
<sequence length="415" mass="47097">MEDSTAEMLWPELPCTPPSHPSLLNLMLNKEGLLKCHQKKFESILTFPTPPWAQAIGPINNISLTKEQAKQTLPNQIKEEIQKGTLIFFSDGLLLTQQEGEAAAALVNMGKELKSYVAKDALITNFKTELMALLLCQVLLKEHTNTHGYPKEEAFFSNNQMALACAALPKKKSAAQHLQKKLYTNLQHLTKIFPVCLYWCPGHVGITENKKVDKLAKLAAESQITSHHTINTMSLSKLRQASKEGLRDDPLTHEEISRIKYKTPPKLINKALDLLEKGPAATIHQLQTNHVPSNDSLHQIKRHKSPNCQHCNAQDHYLLISLAFNDQRHLFTQQVAKHRIKLNPNSLKSILDYPLAFLFLAQYMTERKGALGDRTLLVLVTEWEQERQQRTFRRQDFISLGHRMGTGETTENLEE</sequence>
<protein>
    <recommendedName>
        <fullName evidence="1">RNase H type-1 domain-containing protein</fullName>
    </recommendedName>
</protein>
<keyword evidence="3" id="KW-1185">Reference proteome</keyword>
<dbReference type="InterPro" id="IPR002156">
    <property type="entry name" value="RNaseH_domain"/>
</dbReference>
<dbReference type="Pfam" id="PF00075">
    <property type="entry name" value="RNase_H"/>
    <property type="match status" value="1"/>
</dbReference>
<proteinExistence type="predicted"/>
<dbReference type="OrthoDB" id="3267074at2759"/>
<dbReference type="SUPFAM" id="SSF53098">
    <property type="entry name" value="Ribonuclease H-like"/>
    <property type="match status" value="1"/>
</dbReference>
<name>A0A9Q3DJB9_9BASI</name>